<accession>A0A2I1HPJ6</accession>
<keyword evidence="2" id="KW-1185">Reference proteome</keyword>
<comment type="caution">
    <text evidence="1">The sequence shown here is derived from an EMBL/GenBank/DDBJ whole genome shotgun (WGS) entry which is preliminary data.</text>
</comment>
<organism evidence="1 2">
    <name type="scientific">Rhizophagus irregularis</name>
    <dbReference type="NCBI Taxonomy" id="588596"/>
    <lineage>
        <taxon>Eukaryota</taxon>
        <taxon>Fungi</taxon>
        <taxon>Fungi incertae sedis</taxon>
        <taxon>Mucoromycota</taxon>
        <taxon>Glomeromycotina</taxon>
        <taxon>Glomeromycetes</taxon>
        <taxon>Glomerales</taxon>
        <taxon>Glomeraceae</taxon>
        <taxon>Rhizophagus</taxon>
    </lineage>
</organism>
<sequence>MKYYLINKLTFDITQISNKNKHVEFNIEKRTKQHSENENGEIVNSKHFNLYNIINGTKYNKTI</sequence>
<reference evidence="1 2" key="1">
    <citation type="submission" date="2015-10" db="EMBL/GenBank/DDBJ databases">
        <title>Genome analyses suggest a sexual origin of heterokaryosis in a supposedly ancient asexual fungus.</title>
        <authorList>
            <person name="Ropars J."/>
            <person name="Sedzielewska K."/>
            <person name="Noel J."/>
            <person name="Charron P."/>
            <person name="Farinelli L."/>
            <person name="Marton T."/>
            <person name="Kruger M."/>
            <person name="Pelin A."/>
            <person name="Brachmann A."/>
            <person name="Corradi N."/>
        </authorList>
    </citation>
    <scope>NUCLEOTIDE SEQUENCE [LARGE SCALE GENOMIC DNA]</scope>
    <source>
        <strain evidence="1 2">A4</strain>
    </source>
</reference>
<dbReference type="EMBL" id="LLXI01004631">
    <property type="protein sequence ID" value="PKY60815.1"/>
    <property type="molecule type" value="Genomic_DNA"/>
</dbReference>
<name>A0A2I1HPJ6_9GLOM</name>
<gene>
    <name evidence="1" type="ORF">RhiirA4_484970</name>
</gene>
<protein>
    <submittedName>
        <fullName evidence="1">Uncharacterized protein</fullName>
    </submittedName>
</protein>
<proteinExistence type="predicted"/>
<dbReference type="AlphaFoldDB" id="A0A2I1HPJ6"/>
<evidence type="ECO:0000313" key="1">
    <source>
        <dbReference type="EMBL" id="PKY60815.1"/>
    </source>
</evidence>
<evidence type="ECO:0000313" key="2">
    <source>
        <dbReference type="Proteomes" id="UP000234323"/>
    </source>
</evidence>
<dbReference type="Proteomes" id="UP000234323">
    <property type="component" value="Unassembled WGS sequence"/>
</dbReference>